<protein>
    <submittedName>
        <fullName evidence="1">Uncharacterized protein</fullName>
    </submittedName>
</protein>
<reference evidence="1" key="2">
    <citation type="journal article" date="2015" name="Fish Shellfish Immunol.">
        <title>Early steps in the European eel (Anguilla anguilla)-Vibrio vulnificus interaction in the gills: Role of the RtxA13 toxin.</title>
        <authorList>
            <person name="Callol A."/>
            <person name="Pajuelo D."/>
            <person name="Ebbesson L."/>
            <person name="Teles M."/>
            <person name="MacKenzie S."/>
            <person name="Amaro C."/>
        </authorList>
    </citation>
    <scope>NUCLEOTIDE SEQUENCE</scope>
</reference>
<organism evidence="1">
    <name type="scientific">Anguilla anguilla</name>
    <name type="common">European freshwater eel</name>
    <name type="synonym">Muraena anguilla</name>
    <dbReference type="NCBI Taxonomy" id="7936"/>
    <lineage>
        <taxon>Eukaryota</taxon>
        <taxon>Metazoa</taxon>
        <taxon>Chordata</taxon>
        <taxon>Craniata</taxon>
        <taxon>Vertebrata</taxon>
        <taxon>Euteleostomi</taxon>
        <taxon>Actinopterygii</taxon>
        <taxon>Neopterygii</taxon>
        <taxon>Teleostei</taxon>
        <taxon>Anguilliformes</taxon>
        <taxon>Anguillidae</taxon>
        <taxon>Anguilla</taxon>
    </lineage>
</organism>
<sequence length="64" mass="7431">MHRDCNTECNACNMVNIFGGHRHMQPLCDHSILDQIRDMQNLGKKTPLTANISQKFSMQKRMQI</sequence>
<proteinExistence type="predicted"/>
<dbReference type="EMBL" id="GBXM01019166">
    <property type="protein sequence ID" value="JAH89411.1"/>
    <property type="molecule type" value="Transcribed_RNA"/>
</dbReference>
<evidence type="ECO:0000313" key="1">
    <source>
        <dbReference type="EMBL" id="JAH89411.1"/>
    </source>
</evidence>
<reference evidence="1" key="1">
    <citation type="submission" date="2014-11" db="EMBL/GenBank/DDBJ databases">
        <authorList>
            <person name="Amaro Gonzalez C."/>
        </authorList>
    </citation>
    <scope>NUCLEOTIDE SEQUENCE</scope>
</reference>
<dbReference type="AlphaFoldDB" id="A0A0E9WGK8"/>
<accession>A0A0E9WGK8</accession>
<name>A0A0E9WGK8_ANGAN</name>